<dbReference type="Proteomes" id="UP000219813">
    <property type="component" value="Chromosome 5"/>
</dbReference>
<dbReference type="AlphaFoldDB" id="A0A1D3JLT6"/>
<organism evidence="2 3">
    <name type="scientific">Plasmodium malariae</name>
    <dbReference type="NCBI Taxonomy" id="5858"/>
    <lineage>
        <taxon>Eukaryota</taxon>
        <taxon>Sar</taxon>
        <taxon>Alveolata</taxon>
        <taxon>Apicomplexa</taxon>
        <taxon>Aconoidasida</taxon>
        <taxon>Haemosporida</taxon>
        <taxon>Plasmodiidae</taxon>
        <taxon>Plasmodium</taxon>
        <taxon>Plasmodium (Plasmodium)</taxon>
    </lineage>
</organism>
<keyword evidence="3" id="KW-1185">Reference proteome</keyword>
<dbReference type="Pfam" id="PF12420">
    <property type="entry name" value="DUF3671"/>
    <property type="match status" value="1"/>
</dbReference>
<reference evidence="2 3" key="1">
    <citation type="submission" date="2016-06" db="EMBL/GenBank/DDBJ databases">
        <authorList>
            <consortium name="Pathogen Informatics"/>
        </authorList>
    </citation>
    <scope>NUCLEOTIDE SEQUENCE [LARGE SCALE GENOMIC DNA]</scope>
</reference>
<dbReference type="GeneID" id="39867462"/>
<gene>
    <name evidence="2" type="primary">PmUG01_05042000</name>
    <name evidence="2" type="ORF">PMUG01_05042000</name>
</gene>
<feature type="transmembrane region" description="Helical" evidence="1">
    <location>
        <begin position="161"/>
        <end position="181"/>
    </location>
</feature>
<feature type="transmembrane region" description="Helical" evidence="1">
    <location>
        <begin position="241"/>
        <end position="263"/>
    </location>
</feature>
<evidence type="ECO:0000256" key="1">
    <source>
        <dbReference type="SAM" id="Phobius"/>
    </source>
</evidence>
<dbReference type="InterPro" id="IPR022139">
    <property type="entry name" value="Fam-L/Fam-M-like_plasmodium"/>
</dbReference>
<dbReference type="EMBL" id="LT594626">
    <property type="protein sequence ID" value="SBT87557.1"/>
    <property type="molecule type" value="Genomic_DNA"/>
</dbReference>
<proteinExistence type="predicted"/>
<evidence type="ECO:0000313" key="3">
    <source>
        <dbReference type="Proteomes" id="UP000219813"/>
    </source>
</evidence>
<dbReference type="KEGG" id="pmal:PMUG01_05042000"/>
<feature type="transmembrane region" description="Helical" evidence="1">
    <location>
        <begin position="6"/>
        <end position="26"/>
    </location>
</feature>
<evidence type="ECO:0008006" key="4">
    <source>
        <dbReference type="Google" id="ProtNLM"/>
    </source>
</evidence>
<sequence length="281" mass="33285">MEKNIMFIFFIKISLFIVFIWICHFYSDMSRFDKYMDEKYGFDKKLYKRIYRLLGKCGKVILSHIGDLELKIPYNTKQKNKNLLRIDNEKWDKEKKEKLYRSSLIKEQLIKKLMKNKCTMLHGSYSNYEKKLLNGLNDRTFFKKMILINDKNYKKLKSKKYRLRLCLILLLFIFVLILPIVDLSFGEFKSIGNVLKELCCLLGYSNGGEPSAGAPTPEGLEAVVSSTCKIQNFIGIKVFGVLIYCLPILIMGIILIRGIFYYYKNIIKHKKIRFLEEFMEW</sequence>
<keyword evidence="1" id="KW-0812">Transmembrane</keyword>
<dbReference type="OrthoDB" id="10669034at2759"/>
<dbReference type="VEuPathDB" id="PlasmoDB:PmUG01_05042000"/>
<protein>
    <recommendedName>
        <fullName evidence="4">Fam-l protein</fullName>
    </recommendedName>
</protein>
<name>A0A1D3JLT6_PLAMA</name>
<accession>A0A1D3JLT6</accession>
<keyword evidence="1" id="KW-0472">Membrane</keyword>
<evidence type="ECO:0000313" key="2">
    <source>
        <dbReference type="EMBL" id="SBT87557.1"/>
    </source>
</evidence>
<keyword evidence="1" id="KW-1133">Transmembrane helix</keyword>
<dbReference type="RefSeq" id="XP_028860563.1">
    <property type="nucleotide sequence ID" value="XM_029003637.1"/>
</dbReference>